<accession>A0A9R1CUK8</accession>
<evidence type="ECO:0000313" key="2">
    <source>
        <dbReference type="Proteomes" id="UP000825483"/>
    </source>
</evidence>
<keyword evidence="2" id="KW-1185">Reference proteome</keyword>
<name>A0A9R1CUK8_9BACT</name>
<sequence length="130" mass="14933">MLHNVFRVLKNDLDIRPVYHKSDEGIKAHLHLAILAYWVVSTARYMLRRGGIKAEWWSLRPVMNKQIVATSTASLSNGEKIAVRKCSEPEDDLLQIYDTLKVGHIPIKARKFVWTQKADFKKSESWKSGG</sequence>
<evidence type="ECO:0008006" key="3">
    <source>
        <dbReference type="Google" id="ProtNLM"/>
    </source>
</evidence>
<organism evidence="1 2">
    <name type="scientific">Prevotella lacticifex</name>
    <dbReference type="NCBI Taxonomy" id="2854755"/>
    <lineage>
        <taxon>Bacteria</taxon>
        <taxon>Pseudomonadati</taxon>
        <taxon>Bacteroidota</taxon>
        <taxon>Bacteroidia</taxon>
        <taxon>Bacteroidales</taxon>
        <taxon>Prevotellaceae</taxon>
        <taxon>Prevotella</taxon>
    </lineage>
</organism>
<dbReference type="GeneID" id="72468599"/>
<gene>
    <name evidence="1" type="ORF">PRLR5076_05480</name>
</gene>
<proteinExistence type="predicted"/>
<evidence type="ECO:0000313" key="1">
    <source>
        <dbReference type="EMBL" id="GJG57697.1"/>
    </source>
</evidence>
<dbReference type="EMBL" id="BPUB01000001">
    <property type="protein sequence ID" value="GJG57697.1"/>
    <property type="molecule type" value="Genomic_DNA"/>
</dbReference>
<dbReference type="RefSeq" id="WP_223928171.1">
    <property type="nucleotide sequence ID" value="NZ_BPTU01000006.1"/>
</dbReference>
<dbReference type="Proteomes" id="UP000825483">
    <property type="component" value="Unassembled WGS sequence"/>
</dbReference>
<comment type="caution">
    <text evidence="1">The sequence shown here is derived from an EMBL/GenBank/DDBJ whole genome shotgun (WGS) entry which is preliminary data.</text>
</comment>
<dbReference type="AlphaFoldDB" id="A0A9R1CUK8"/>
<protein>
    <recommendedName>
        <fullName evidence="3">Transposase</fullName>
    </recommendedName>
</protein>
<reference evidence="1" key="1">
    <citation type="journal article" date="2022" name="Int. J. Syst. Evol. Microbiol.">
        <title>Prevotella lacticifex sp. nov., isolated from the rumen of cows.</title>
        <authorList>
            <person name="Shinkai T."/>
            <person name="Ikeyama N."/>
            <person name="Kumagai M."/>
            <person name="Ohmori H."/>
            <person name="Sakamoto M."/>
            <person name="Ohkuma M."/>
            <person name="Mitsumori M."/>
        </authorList>
    </citation>
    <scope>NUCLEOTIDE SEQUENCE</scope>
    <source>
        <strain evidence="1">R5076</strain>
    </source>
</reference>